<evidence type="ECO:0000259" key="2">
    <source>
        <dbReference type="Pfam" id="PF00582"/>
    </source>
</evidence>
<proteinExistence type="inferred from homology"/>
<protein>
    <submittedName>
        <fullName evidence="3">Universal stress protein</fullName>
    </submittedName>
</protein>
<name>A0ABV3JZ40_STRON</name>
<reference evidence="3 4" key="1">
    <citation type="submission" date="2024-06" db="EMBL/GenBank/DDBJ databases">
        <title>The Natural Products Discovery Center: Release of the First 8490 Sequenced Strains for Exploring Actinobacteria Biosynthetic Diversity.</title>
        <authorList>
            <person name="Kalkreuter E."/>
            <person name="Kautsar S.A."/>
            <person name="Yang D."/>
            <person name="Bader C.D."/>
            <person name="Teijaro C.N."/>
            <person name="Fluegel L."/>
            <person name="Davis C.M."/>
            <person name="Simpson J.R."/>
            <person name="Lauterbach L."/>
            <person name="Steele A.D."/>
            <person name="Gui C."/>
            <person name="Meng S."/>
            <person name="Li G."/>
            <person name="Viehrig K."/>
            <person name="Ye F."/>
            <person name="Su P."/>
            <person name="Kiefer A.F."/>
            <person name="Nichols A."/>
            <person name="Cepeda A.J."/>
            <person name="Yan W."/>
            <person name="Fan B."/>
            <person name="Jiang Y."/>
            <person name="Adhikari A."/>
            <person name="Zheng C.-J."/>
            <person name="Schuster L."/>
            <person name="Cowan T.M."/>
            <person name="Smanski M.J."/>
            <person name="Chevrette M.G."/>
            <person name="De Carvalho L.P.S."/>
            <person name="Shen B."/>
        </authorList>
    </citation>
    <scope>NUCLEOTIDE SEQUENCE [LARGE SCALE GENOMIC DNA]</scope>
    <source>
        <strain evidence="3 4">NPDC052347</strain>
    </source>
</reference>
<comment type="similarity">
    <text evidence="1">Belongs to the universal stress protein A family.</text>
</comment>
<dbReference type="EMBL" id="JBFAUK010000012">
    <property type="protein sequence ID" value="MEV5508149.1"/>
    <property type="molecule type" value="Genomic_DNA"/>
</dbReference>
<dbReference type="PANTHER" id="PTHR46553">
    <property type="entry name" value="ADENINE NUCLEOTIDE ALPHA HYDROLASES-LIKE SUPERFAMILY PROTEIN"/>
    <property type="match status" value="1"/>
</dbReference>
<dbReference type="InterPro" id="IPR006016">
    <property type="entry name" value="UspA"/>
</dbReference>
<evidence type="ECO:0000313" key="4">
    <source>
        <dbReference type="Proteomes" id="UP001552594"/>
    </source>
</evidence>
<comment type="caution">
    <text evidence="3">The sequence shown here is derived from an EMBL/GenBank/DDBJ whole genome shotgun (WGS) entry which is preliminary data.</text>
</comment>
<dbReference type="Proteomes" id="UP001552594">
    <property type="component" value="Unassembled WGS sequence"/>
</dbReference>
<accession>A0ABV3JZ40</accession>
<sequence length="296" mass="30939">MPGTITVGLDGTDHSLAAADWAAAEASRRGMALRLVHARMSPPPDTIVAADAEAQQRWAAGVLHEGRDRVTSAFPGLTVGTELLPAGAVPALLAEAARAELLVLGSRGHGAMAGYLLGSIGLRVLRQAVRPVILVRPPRREEPAQPVSSAQPVNEVVVGVQQEDQAGAPVLEFAFAAAAARAARVRAVRAWAIPPALAWSPGSMYLAYEADGLEPLERKGLAEALAPWREKYPRVEVVEQIETGNAAEALLNGCAGAALLVVGRRLPGPHGLRRIGSVTHAALHHAHCPVAVVPHP</sequence>
<evidence type="ECO:0000256" key="1">
    <source>
        <dbReference type="ARBA" id="ARBA00008791"/>
    </source>
</evidence>
<dbReference type="Pfam" id="PF00582">
    <property type="entry name" value="Usp"/>
    <property type="match status" value="2"/>
</dbReference>
<organism evidence="3 4">
    <name type="scientific">Streptomyces orinoci</name>
    <name type="common">Streptoverticillium orinoci</name>
    <dbReference type="NCBI Taxonomy" id="67339"/>
    <lineage>
        <taxon>Bacteria</taxon>
        <taxon>Bacillati</taxon>
        <taxon>Actinomycetota</taxon>
        <taxon>Actinomycetes</taxon>
        <taxon>Kitasatosporales</taxon>
        <taxon>Streptomycetaceae</taxon>
        <taxon>Streptomyces</taxon>
    </lineage>
</organism>
<gene>
    <name evidence="3" type="ORF">AB0L16_16960</name>
</gene>
<dbReference type="SUPFAM" id="SSF52402">
    <property type="entry name" value="Adenine nucleotide alpha hydrolases-like"/>
    <property type="match status" value="2"/>
</dbReference>
<dbReference type="InterPro" id="IPR006015">
    <property type="entry name" value="Universal_stress_UspA"/>
</dbReference>
<evidence type="ECO:0000313" key="3">
    <source>
        <dbReference type="EMBL" id="MEV5508149.1"/>
    </source>
</evidence>
<feature type="domain" description="UspA" evidence="2">
    <location>
        <begin position="155"/>
        <end position="294"/>
    </location>
</feature>
<dbReference type="RefSeq" id="WP_109280599.1">
    <property type="nucleotide sequence ID" value="NZ_JBFAUK010000012.1"/>
</dbReference>
<feature type="domain" description="UspA" evidence="2">
    <location>
        <begin position="3"/>
        <end position="136"/>
    </location>
</feature>
<dbReference type="Gene3D" id="3.40.50.620">
    <property type="entry name" value="HUPs"/>
    <property type="match status" value="2"/>
</dbReference>
<keyword evidence="4" id="KW-1185">Reference proteome</keyword>
<dbReference type="PRINTS" id="PR01438">
    <property type="entry name" value="UNVRSLSTRESS"/>
</dbReference>
<dbReference type="InterPro" id="IPR014729">
    <property type="entry name" value="Rossmann-like_a/b/a_fold"/>
</dbReference>
<dbReference type="PANTHER" id="PTHR46553:SF3">
    <property type="entry name" value="ADENINE NUCLEOTIDE ALPHA HYDROLASES-LIKE SUPERFAMILY PROTEIN"/>
    <property type="match status" value="1"/>
</dbReference>